<sequence length="51" mass="5650">MQVRHVPFLHELGKLTAEFRAACSKGMASDATNLHPLGSMRTVNSVWKIIV</sequence>
<evidence type="ECO:0000313" key="1">
    <source>
        <dbReference type="EMBL" id="AMO97607.1"/>
    </source>
</evidence>
<reference evidence="1 2" key="1">
    <citation type="submission" date="2015-11" db="EMBL/GenBank/DDBJ databases">
        <title>Exploring the genomic traits of fungus-feeding bacterial genus Collimonas.</title>
        <authorList>
            <person name="Song C."/>
            <person name="Schmidt R."/>
            <person name="de Jager V."/>
            <person name="Krzyzanowska D."/>
            <person name="Jongedijk E."/>
            <person name="Cankar K."/>
            <person name="Beekwilder J."/>
            <person name="van Veen A."/>
            <person name="de Boer W."/>
            <person name="van Veen J.A."/>
            <person name="Garbeva P."/>
        </authorList>
    </citation>
    <scope>NUCLEOTIDE SEQUENCE [LARGE SCALE GENOMIC DNA]</scope>
    <source>
        <strain evidence="1 2">Ter6</strain>
    </source>
</reference>
<accession>A0A127PIN0</accession>
<proteinExistence type="predicted"/>
<name>A0A127PIN0_9BURK</name>
<protein>
    <submittedName>
        <fullName evidence="1">Uncharacterized protein</fullName>
    </submittedName>
</protein>
<dbReference type="Proteomes" id="UP000072421">
    <property type="component" value="Chromosome"/>
</dbReference>
<dbReference type="EMBL" id="CP013232">
    <property type="protein sequence ID" value="AMO97607.1"/>
    <property type="molecule type" value="Genomic_DNA"/>
</dbReference>
<gene>
    <name evidence="1" type="ORF">CFter6_5035</name>
</gene>
<dbReference type="AlphaFoldDB" id="A0A127PIN0"/>
<organism evidence="1">
    <name type="scientific">Collimonas fungivorans</name>
    <dbReference type="NCBI Taxonomy" id="158899"/>
    <lineage>
        <taxon>Bacteria</taxon>
        <taxon>Pseudomonadati</taxon>
        <taxon>Pseudomonadota</taxon>
        <taxon>Betaproteobacteria</taxon>
        <taxon>Burkholderiales</taxon>
        <taxon>Oxalobacteraceae</taxon>
        <taxon>Collimonas</taxon>
    </lineage>
</organism>
<evidence type="ECO:0000313" key="2">
    <source>
        <dbReference type="Proteomes" id="UP000072421"/>
    </source>
</evidence>